<dbReference type="InterPro" id="IPR052356">
    <property type="entry name" value="Thiol_S-MT"/>
</dbReference>
<dbReference type="GO" id="GO:0032259">
    <property type="term" value="P:methylation"/>
    <property type="evidence" value="ECO:0007669"/>
    <property type="project" value="UniProtKB-KW"/>
</dbReference>
<dbReference type="PANTHER" id="PTHR45036">
    <property type="entry name" value="METHYLTRANSFERASE LIKE 7B"/>
    <property type="match status" value="1"/>
</dbReference>
<gene>
    <name evidence="1" type="ORF">BO71DRAFT_398910</name>
</gene>
<dbReference type="SUPFAM" id="SSF53335">
    <property type="entry name" value="S-adenosyl-L-methionine-dependent methyltransferases"/>
    <property type="match status" value="1"/>
</dbReference>
<dbReference type="STRING" id="1448320.A0A319DB68"/>
<protein>
    <submittedName>
        <fullName evidence="1">Phospholipid methyltransferase</fullName>
    </submittedName>
</protein>
<dbReference type="AlphaFoldDB" id="A0A319DB68"/>
<reference evidence="1 2" key="1">
    <citation type="submission" date="2018-02" db="EMBL/GenBank/DDBJ databases">
        <title>The genomes of Aspergillus section Nigri reveals drivers in fungal speciation.</title>
        <authorList>
            <consortium name="DOE Joint Genome Institute"/>
            <person name="Vesth T.C."/>
            <person name="Nybo J."/>
            <person name="Theobald S."/>
            <person name="Brandl J."/>
            <person name="Frisvad J.C."/>
            <person name="Nielsen K.F."/>
            <person name="Lyhne E.K."/>
            <person name="Kogle M.E."/>
            <person name="Kuo A."/>
            <person name="Riley R."/>
            <person name="Clum A."/>
            <person name="Nolan M."/>
            <person name="Lipzen A."/>
            <person name="Salamov A."/>
            <person name="Henrissat B."/>
            <person name="Wiebenga A."/>
            <person name="De vries R.P."/>
            <person name="Grigoriev I.V."/>
            <person name="Mortensen U.H."/>
            <person name="Andersen M.R."/>
            <person name="Baker S.E."/>
        </authorList>
    </citation>
    <scope>NUCLEOTIDE SEQUENCE [LARGE SCALE GENOMIC DNA]</scope>
    <source>
        <strain evidence="1 2">CBS 707.79</strain>
    </source>
</reference>
<dbReference type="EMBL" id="KZ825872">
    <property type="protein sequence ID" value="PYH94394.1"/>
    <property type="molecule type" value="Genomic_DNA"/>
</dbReference>
<evidence type="ECO:0000313" key="2">
    <source>
        <dbReference type="Proteomes" id="UP000247810"/>
    </source>
</evidence>
<keyword evidence="2" id="KW-1185">Reference proteome</keyword>
<dbReference type="CDD" id="cd02440">
    <property type="entry name" value="AdoMet_MTases"/>
    <property type="match status" value="1"/>
</dbReference>
<evidence type="ECO:0000313" key="1">
    <source>
        <dbReference type="EMBL" id="PYH94394.1"/>
    </source>
</evidence>
<dbReference type="Proteomes" id="UP000247810">
    <property type="component" value="Unassembled WGS sequence"/>
</dbReference>
<dbReference type="OrthoDB" id="540004at2759"/>
<dbReference type="Gene3D" id="3.40.50.150">
    <property type="entry name" value="Vaccinia Virus protein VP39"/>
    <property type="match status" value="1"/>
</dbReference>
<organism evidence="1 2">
    <name type="scientific">Aspergillus ellipticus CBS 707.79</name>
    <dbReference type="NCBI Taxonomy" id="1448320"/>
    <lineage>
        <taxon>Eukaryota</taxon>
        <taxon>Fungi</taxon>
        <taxon>Dikarya</taxon>
        <taxon>Ascomycota</taxon>
        <taxon>Pezizomycotina</taxon>
        <taxon>Eurotiomycetes</taxon>
        <taxon>Eurotiomycetidae</taxon>
        <taxon>Eurotiales</taxon>
        <taxon>Aspergillaceae</taxon>
        <taxon>Aspergillus</taxon>
        <taxon>Aspergillus subgen. Circumdati</taxon>
    </lineage>
</organism>
<dbReference type="PANTHER" id="PTHR45036:SF1">
    <property type="entry name" value="METHYLTRANSFERASE LIKE 7A"/>
    <property type="match status" value="1"/>
</dbReference>
<proteinExistence type="predicted"/>
<accession>A0A319DB68</accession>
<sequence>MFLRLYFAPPSAGQSVSQSLLQQARSVPAITPIATMTAGKPTTKEWVQSLMEPGQLLLWAMGNYIKVNIETVFLKGQILAPLLQSGRLRDEAFSRFWIKFSTNRESNINNKNDTPAPPAAPQLPKQIQCSSDLIPAILAHASGTVLDVGPGTGTQMPLLRSPEITSIYGAEPCLGLHTELCARAASEGLAHKYHILPCSVEASDLIPALEKEGLLSDTNAHLTARAIPDEGVFDTILCVRVLCSVPDIQRTICDLYALLRPGGKLLVVEHVVNPWRTAKGSVVARGLQALYGALGWSWYMGSCCLNRDTATALKLAAQRDGGWESVELERWFESTPMPYISGVFFKRGRA</sequence>
<keyword evidence="1" id="KW-0808">Transferase</keyword>
<name>A0A319DB68_9EURO</name>
<dbReference type="GO" id="GO:0008168">
    <property type="term" value="F:methyltransferase activity"/>
    <property type="evidence" value="ECO:0007669"/>
    <property type="project" value="UniProtKB-KW"/>
</dbReference>
<dbReference type="VEuPathDB" id="FungiDB:BO71DRAFT_398910"/>
<dbReference type="InterPro" id="IPR029063">
    <property type="entry name" value="SAM-dependent_MTases_sf"/>
</dbReference>
<keyword evidence="1" id="KW-0489">Methyltransferase</keyword>
<dbReference type="Pfam" id="PF13489">
    <property type="entry name" value="Methyltransf_23"/>
    <property type="match status" value="1"/>
</dbReference>